<sequence length="107" mass="11965">MAGCWREVIRAILEFFRIGRLLKQVNATLISLIPKVATPTVVAEFWPISCCNILYKIITKILVQRMRGVLDKLISPSQNAFVPGRSIGDNILLAQELFHGYDVAPPS</sequence>
<dbReference type="PANTHER" id="PTHR46890">
    <property type="entry name" value="NON-LTR RETROLELEMENT REVERSE TRANSCRIPTASE-LIKE PROTEIN-RELATED"/>
    <property type="match status" value="1"/>
</dbReference>
<dbReference type="EMBL" id="JACGWN010000074">
    <property type="protein sequence ID" value="KAL0386695.1"/>
    <property type="molecule type" value="Genomic_DNA"/>
</dbReference>
<evidence type="ECO:0008006" key="2">
    <source>
        <dbReference type="Google" id="ProtNLM"/>
    </source>
</evidence>
<dbReference type="PANTHER" id="PTHR46890:SF48">
    <property type="entry name" value="RNA-DIRECTED DNA POLYMERASE"/>
    <property type="match status" value="1"/>
</dbReference>
<organism evidence="1">
    <name type="scientific">Sesamum latifolium</name>
    <dbReference type="NCBI Taxonomy" id="2727402"/>
    <lineage>
        <taxon>Eukaryota</taxon>
        <taxon>Viridiplantae</taxon>
        <taxon>Streptophyta</taxon>
        <taxon>Embryophyta</taxon>
        <taxon>Tracheophyta</taxon>
        <taxon>Spermatophyta</taxon>
        <taxon>Magnoliopsida</taxon>
        <taxon>eudicotyledons</taxon>
        <taxon>Gunneridae</taxon>
        <taxon>Pentapetalae</taxon>
        <taxon>asterids</taxon>
        <taxon>lamiids</taxon>
        <taxon>Lamiales</taxon>
        <taxon>Pedaliaceae</taxon>
        <taxon>Sesamum</taxon>
    </lineage>
</organism>
<reference evidence="1" key="1">
    <citation type="submission" date="2020-06" db="EMBL/GenBank/DDBJ databases">
        <authorList>
            <person name="Li T."/>
            <person name="Hu X."/>
            <person name="Zhang T."/>
            <person name="Song X."/>
            <person name="Zhang H."/>
            <person name="Dai N."/>
            <person name="Sheng W."/>
            <person name="Hou X."/>
            <person name="Wei L."/>
        </authorList>
    </citation>
    <scope>NUCLEOTIDE SEQUENCE</scope>
    <source>
        <strain evidence="1">KEN1</strain>
        <tissue evidence="1">Leaf</tissue>
    </source>
</reference>
<accession>A0AAW2S2H5</accession>
<gene>
    <name evidence="1" type="ORF">Slati_4586500</name>
</gene>
<proteinExistence type="predicted"/>
<comment type="caution">
    <text evidence="1">The sequence shown here is derived from an EMBL/GenBank/DDBJ whole genome shotgun (WGS) entry which is preliminary data.</text>
</comment>
<reference evidence="1" key="2">
    <citation type="journal article" date="2024" name="Plant">
        <title>Genomic evolution and insights into agronomic trait innovations of Sesamum species.</title>
        <authorList>
            <person name="Miao H."/>
            <person name="Wang L."/>
            <person name="Qu L."/>
            <person name="Liu H."/>
            <person name="Sun Y."/>
            <person name="Le M."/>
            <person name="Wang Q."/>
            <person name="Wei S."/>
            <person name="Zheng Y."/>
            <person name="Lin W."/>
            <person name="Duan Y."/>
            <person name="Cao H."/>
            <person name="Xiong S."/>
            <person name="Wang X."/>
            <person name="Wei L."/>
            <person name="Li C."/>
            <person name="Ma Q."/>
            <person name="Ju M."/>
            <person name="Zhao R."/>
            <person name="Li G."/>
            <person name="Mu C."/>
            <person name="Tian Q."/>
            <person name="Mei H."/>
            <person name="Zhang T."/>
            <person name="Gao T."/>
            <person name="Zhang H."/>
        </authorList>
    </citation>
    <scope>NUCLEOTIDE SEQUENCE</scope>
    <source>
        <strain evidence="1">KEN1</strain>
    </source>
</reference>
<evidence type="ECO:0000313" key="1">
    <source>
        <dbReference type="EMBL" id="KAL0386695.1"/>
    </source>
</evidence>
<dbReference type="AlphaFoldDB" id="A0AAW2S2H5"/>
<name>A0AAW2S2H5_9LAMI</name>
<dbReference type="InterPro" id="IPR052343">
    <property type="entry name" value="Retrotransposon-Effector_Assoc"/>
</dbReference>
<protein>
    <recommendedName>
        <fullName evidence="2">Reverse transcriptase domain-containing protein</fullName>
    </recommendedName>
</protein>